<dbReference type="PROSITE" id="PS50850">
    <property type="entry name" value="MFS"/>
    <property type="match status" value="1"/>
</dbReference>
<accession>A0A0C2JE83</accession>
<dbReference type="InterPro" id="IPR011701">
    <property type="entry name" value="MFS"/>
</dbReference>
<comment type="caution">
    <text evidence="8">The sequence shown here is derived from an EMBL/GenBank/DDBJ whole genome shotgun (WGS) entry which is preliminary data.</text>
</comment>
<evidence type="ECO:0000313" key="9">
    <source>
        <dbReference type="Proteomes" id="UP000031675"/>
    </source>
</evidence>
<dbReference type="InterPro" id="IPR036259">
    <property type="entry name" value="MFS_trans_sf"/>
</dbReference>
<dbReference type="GO" id="GO:0005886">
    <property type="term" value="C:plasma membrane"/>
    <property type="evidence" value="ECO:0007669"/>
    <property type="project" value="UniProtKB-SubCell"/>
</dbReference>
<keyword evidence="4 6" id="KW-1133">Transmembrane helix</keyword>
<dbReference type="PANTHER" id="PTHR23513">
    <property type="entry name" value="INTEGRAL MEMBRANE EFFLUX PROTEIN-RELATED"/>
    <property type="match status" value="1"/>
</dbReference>
<dbReference type="AlphaFoldDB" id="A0A0C2JE83"/>
<evidence type="ECO:0000256" key="3">
    <source>
        <dbReference type="ARBA" id="ARBA00022692"/>
    </source>
</evidence>
<evidence type="ECO:0000256" key="6">
    <source>
        <dbReference type="SAM" id="Phobius"/>
    </source>
</evidence>
<evidence type="ECO:0000256" key="4">
    <source>
        <dbReference type="ARBA" id="ARBA00022989"/>
    </source>
</evidence>
<keyword evidence="3 6" id="KW-0812">Transmembrane</keyword>
<dbReference type="PANTHER" id="PTHR23513:SF11">
    <property type="entry name" value="STAPHYLOFERRIN A TRANSPORTER"/>
    <property type="match status" value="1"/>
</dbReference>
<dbReference type="Gene3D" id="1.20.1250.20">
    <property type="entry name" value="MFS general substrate transporter like domains"/>
    <property type="match status" value="1"/>
</dbReference>
<name>A0A0C2JE83_9ACTN</name>
<feature type="transmembrane region" description="Helical" evidence="6">
    <location>
        <begin position="317"/>
        <end position="337"/>
    </location>
</feature>
<feature type="transmembrane region" description="Helical" evidence="6">
    <location>
        <begin position="20"/>
        <end position="43"/>
    </location>
</feature>
<feature type="transmembrane region" description="Helical" evidence="6">
    <location>
        <begin position="227"/>
        <end position="250"/>
    </location>
</feature>
<feature type="transmembrane region" description="Helical" evidence="6">
    <location>
        <begin position="49"/>
        <end position="70"/>
    </location>
</feature>
<reference evidence="9" key="1">
    <citation type="journal article" date="2015" name="Chem. Biol.">
        <title>Structure, bioactivity, and resistance mechanism of streptomonomicin, an unusual lasso Peptide from an understudied halophilic actinomycete.</title>
        <authorList>
            <person name="Metelev M."/>
            <person name="Tietz J.I."/>
            <person name="Melby J.O."/>
            <person name="Blair P.M."/>
            <person name="Zhu L."/>
            <person name="Livnat I."/>
            <person name="Severinov K."/>
            <person name="Mitchell D.A."/>
        </authorList>
    </citation>
    <scope>NUCLEOTIDE SEQUENCE [LARGE SCALE GENOMIC DNA]</scope>
    <source>
        <strain evidence="9">YIM 90003</strain>
    </source>
</reference>
<feature type="domain" description="Major facilitator superfamily (MFS) profile" evidence="7">
    <location>
        <begin position="1"/>
        <end position="405"/>
    </location>
</feature>
<feature type="transmembrane region" description="Helical" evidence="6">
    <location>
        <begin position="262"/>
        <end position="281"/>
    </location>
</feature>
<sequence length="425" mass="44499">MRSQLRERLGVLAVPGFGRLWLCSTADAWGAFLLPVAVTLALLESGHGASALGLVLAAKTLGHLLATVPGGIAADHWSRPQMISIACLARVLSTSLLLFCITSGPTWIVAACVFVVGAGEGILRPSHLALVGDIVPEPQQQSAIALTTIAFRIALVLSPGVATALTLWSGPATVLIVSIVLWLCAAFAVRKLPRHATPEGDEHVPRHTESVRDKLFGGFRAARAQPWFVAGLLVLTIVLGTTDATQLVLLPVISTEQFGTESVYAVALSMFALGALLGGLVMLRWHPSKPGRLAMIGLAFCAAIPFSLAFSEIAWPIFVAHFVAGVGMEVFNVTWFAAIQREFATDVRARVTSLDFLISYSVSPLSLAVVPLAVAAVGTQPVLVFMGAAVILGGLCALAVPGMSLFRTATAVSAEKESGSRGGDL</sequence>
<evidence type="ECO:0000313" key="8">
    <source>
        <dbReference type="EMBL" id="KIH99631.1"/>
    </source>
</evidence>
<feature type="transmembrane region" description="Helical" evidence="6">
    <location>
        <begin position="105"/>
        <end position="123"/>
    </location>
</feature>
<keyword evidence="5 6" id="KW-0472">Membrane</keyword>
<dbReference type="CDD" id="cd06173">
    <property type="entry name" value="MFS_MefA_like"/>
    <property type="match status" value="1"/>
</dbReference>
<organism evidence="8 9">
    <name type="scientific">Streptomonospora alba</name>
    <dbReference type="NCBI Taxonomy" id="183763"/>
    <lineage>
        <taxon>Bacteria</taxon>
        <taxon>Bacillati</taxon>
        <taxon>Actinomycetota</taxon>
        <taxon>Actinomycetes</taxon>
        <taxon>Streptosporangiales</taxon>
        <taxon>Nocardiopsidaceae</taxon>
        <taxon>Streptomonospora</taxon>
    </lineage>
</organism>
<keyword evidence="9" id="KW-1185">Reference proteome</keyword>
<keyword evidence="2" id="KW-1003">Cell membrane</keyword>
<feature type="transmembrane region" description="Helical" evidence="6">
    <location>
        <begin position="293"/>
        <end position="311"/>
    </location>
</feature>
<dbReference type="GO" id="GO:0022857">
    <property type="term" value="F:transmembrane transporter activity"/>
    <property type="evidence" value="ECO:0007669"/>
    <property type="project" value="InterPro"/>
</dbReference>
<dbReference type="SUPFAM" id="SSF103473">
    <property type="entry name" value="MFS general substrate transporter"/>
    <property type="match status" value="1"/>
</dbReference>
<dbReference type="OrthoDB" id="69054at2"/>
<dbReference type="EMBL" id="JROO01000010">
    <property type="protein sequence ID" value="KIH99631.1"/>
    <property type="molecule type" value="Genomic_DNA"/>
</dbReference>
<evidence type="ECO:0000256" key="5">
    <source>
        <dbReference type="ARBA" id="ARBA00023136"/>
    </source>
</evidence>
<evidence type="ECO:0000256" key="1">
    <source>
        <dbReference type="ARBA" id="ARBA00004651"/>
    </source>
</evidence>
<proteinExistence type="predicted"/>
<dbReference type="InterPro" id="IPR020846">
    <property type="entry name" value="MFS_dom"/>
</dbReference>
<dbReference type="Pfam" id="PF07690">
    <property type="entry name" value="MFS_1"/>
    <property type="match status" value="1"/>
</dbReference>
<feature type="transmembrane region" description="Helical" evidence="6">
    <location>
        <begin position="168"/>
        <end position="189"/>
    </location>
</feature>
<comment type="subcellular location">
    <subcellularLocation>
        <location evidence="1">Cell membrane</location>
        <topology evidence="1">Multi-pass membrane protein</topology>
    </subcellularLocation>
</comment>
<dbReference type="STRING" id="183763.LP52_07015"/>
<feature type="transmembrane region" description="Helical" evidence="6">
    <location>
        <begin position="357"/>
        <end position="377"/>
    </location>
</feature>
<evidence type="ECO:0000259" key="7">
    <source>
        <dbReference type="PROSITE" id="PS50850"/>
    </source>
</evidence>
<gene>
    <name evidence="8" type="ORF">LP52_07015</name>
</gene>
<dbReference type="Proteomes" id="UP000031675">
    <property type="component" value="Unassembled WGS sequence"/>
</dbReference>
<evidence type="ECO:0000256" key="2">
    <source>
        <dbReference type="ARBA" id="ARBA00022475"/>
    </source>
</evidence>
<protein>
    <recommendedName>
        <fullName evidence="7">Major facilitator superfamily (MFS) profile domain-containing protein</fullName>
    </recommendedName>
</protein>
<feature type="transmembrane region" description="Helical" evidence="6">
    <location>
        <begin position="383"/>
        <end position="406"/>
    </location>
</feature>